<evidence type="ECO:0000256" key="1">
    <source>
        <dbReference type="SAM" id="MobiDB-lite"/>
    </source>
</evidence>
<feature type="compositionally biased region" description="Polar residues" evidence="1">
    <location>
        <begin position="70"/>
        <end position="86"/>
    </location>
</feature>
<comment type="caution">
    <text evidence="2">The sequence shown here is derived from an EMBL/GenBank/DDBJ whole genome shotgun (WGS) entry which is preliminary data.</text>
</comment>
<organism evidence="2 3">
    <name type="scientific">Gymnopilus junonius</name>
    <name type="common">Spectacular rustgill mushroom</name>
    <name type="synonym">Gymnopilus spectabilis subsp. junonius</name>
    <dbReference type="NCBI Taxonomy" id="109634"/>
    <lineage>
        <taxon>Eukaryota</taxon>
        <taxon>Fungi</taxon>
        <taxon>Dikarya</taxon>
        <taxon>Basidiomycota</taxon>
        <taxon>Agaricomycotina</taxon>
        <taxon>Agaricomycetes</taxon>
        <taxon>Agaricomycetidae</taxon>
        <taxon>Agaricales</taxon>
        <taxon>Agaricineae</taxon>
        <taxon>Hymenogastraceae</taxon>
        <taxon>Gymnopilus</taxon>
    </lineage>
</organism>
<dbReference type="AlphaFoldDB" id="A0A9P5TJ29"/>
<dbReference type="Proteomes" id="UP000724874">
    <property type="component" value="Unassembled WGS sequence"/>
</dbReference>
<accession>A0A9P5TJ29</accession>
<keyword evidence="3" id="KW-1185">Reference proteome</keyword>
<proteinExistence type="predicted"/>
<feature type="compositionally biased region" description="Basic and acidic residues" evidence="1">
    <location>
        <begin position="111"/>
        <end position="123"/>
    </location>
</feature>
<dbReference type="OrthoDB" id="10044727at2759"/>
<reference evidence="2" key="1">
    <citation type="submission" date="2020-11" db="EMBL/GenBank/DDBJ databases">
        <authorList>
            <consortium name="DOE Joint Genome Institute"/>
            <person name="Ahrendt S."/>
            <person name="Riley R."/>
            <person name="Andreopoulos W."/>
            <person name="LaButti K."/>
            <person name="Pangilinan J."/>
            <person name="Ruiz-duenas F.J."/>
            <person name="Barrasa J.M."/>
            <person name="Sanchez-Garcia M."/>
            <person name="Camarero S."/>
            <person name="Miyauchi S."/>
            <person name="Serrano A."/>
            <person name="Linde D."/>
            <person name="Babiker R."/>
            <person name="Drula E."/>
            <person name="Ayuso-Fernandez I."/>
            <person name="Pacheco R."/>
            <person name="Padilla G."/>
            <person name="Ferreira P."/>
            <person name="Barriuso J."/>
            <person name="Kellner H."/>
            <person name="Castanera R."/>
            <person name="Alfaro M."/>
            <person name="Ramirez L."/>
            <person name="Pisabarro A.G."/>
            <person name="Kuo A."/>
            <person name="Tritt A."/>
            <person name="Lipzen A."/>
            <person name="He G."/>
            <person name="Yan M."/>
            <person name="Ng V."/>
            <person name="Cullen D."/>
            <person name="Martin F."/>
            <person name="Rosso M.-N."/>
            <person name="Henrissat B."/>
            <person name="Hibbett D."/>
            <person name="Martinez A.T."/>
            <person name="Grigoriev I.V."/>
        </authorList>
    </citation>
    <scope>NUCLEOTIDE SEQUENCE</scope>
    <source>
        <strain evidence="2">AH 44721</strain>
    </source>
</reference>
<evidence type="ECO:0000313" key="3">
    <source>
        <dbReference type="Proteomes" id="UP000724874"/>
    </source>
</evidence>
<evidence type="ECO:0000313" key="2">
    <source>
        <dbReference type="EMBL" id="KAF8881271.1"/>
    </source>
</evidence>
<dbReference type="EMBL" id="JADNYJ010000133">
    <property type="protein sequence ID" value="KAF8881271.1"/>
    <property type="molecule type" value="Genomic_DNA"/>
</dbReference>
<feature type="region of interest" description="Disordered" evidence="1">
    <location>
        <begin position="30"/>
        <end position="90"/>
    </location>
</feature>
<feature type="region of interest" description="Disordered" evidence="1">
    <location>
        <begin position="107"/>
        <end position="150"/>
    </location>
</feature>
<name>A0A9P5TJ29_GYMJU</name>
<feature type="compositionally biased region" description="Basic and acidic residues" evidence="1">
    <location>
        <begin position="43"/>
        <end position="60"/>
    </location>
</feature>
<sequence length="274" mass="31785">MYIDKICKDDRKALSQGKYVGHEVSYPQNARWRRGGGVDGESISDHKSMDSDHDSDREDTMAANMRPKTTKFTPNHTRNCGFSGTSWEHRKPPTELEALEALEELQGLLRPRREPGKGKKQSESKGLWSQASEQAAAALNQKSKNAPKTLRDHARKFISTKKPPENSYGTWTKARIDADKEFAQEINLFLQSKGKYVKANDISVFLNDKEIQKKWELLKKTIGKATAKWWMKKLGYIWVRNHKGQYVDGHEHEDVVDYRQKFYLPKWYELQPRM</sequence>
<protein>
    <submittedName>
        <fullName evidence="2">Uncharacterized protein</fullName>
    </submittedName>
</protein>
<gene>
    <name evidence="2" type="ORF">CPB84DRAFT_1751214</name>
</gene>